<comment type="caution">
    <text evidence="2">The sequence shown here is derived from an EMBL/GenBank/DDBJ whole genome shotgun (WGS) entry which is preliminary data.</text>
</comment>
<keyword evidence="3" id="KW-1185">Reference proteome</keyword>
<reference evidence="2 3" key="1">
    <citation type="submission" date="2019-07" db="EMBL/GenBank/DDBJ databases">
        <title>Genome assembly of two rare yeast pathogens: Diutina rugosa and Trichomonascus ciferrii.</title>
        <authorList>
            <person name="Mixao V."/>
            <person name="Saus E."/>
            <person name="Hansen A."/>
            <person name="Lass-Flor C."/>
            <person name="Gabaldon T."/>
        </authorList>
    </citation>
    <scope>NUCLEOTIDE SEQUENCE [LARGE SCALE GENOMIC DNA]</scope>
    <source>
        <strain evidence="2 3">CBS 613</strain>
    </source>
</reference>
<feature type="region of interest" description="Disordered" evidence="1">
    <location>
        <begin position="1"/>
        <end position="64"/>
    </location>
</feature>
<dbReference type="Proteomes" id="UP000449547">
    <property type="component" value="Unassembled WGS sequence"/>
</dbReference>
<proteinExistence type="predicted"/>
<sequence length="196" mass="22647">MADDELDPFHQHQQERSQRLYRPMEVLNEENTWELGQHTRAAPGSQSRTRPTLKPRRPHNLRNKYQRSEYLRQNQKHERVAYKREYISAVQEHQDTQATYAAQANDHTPHIDQLIAEYADNHLDDEANDDAIDDVTFVDLPEEEEDDVWGELDDAEVIYLLERLRVSEAQSAPANQGRLAGSGGTRGAGTQNRSHH</sequence>
<dbReference type="VEuPathDB" id="FungiDB:DIURU_004357"/>
<evidence type="ECO:0000313" key="2">
    <source>
        <dbReference type="EMBL" id="KAA8899335.1"/>
    </source>
</evidence>
<dbReference type="EMBL" id="SWFT01000124">
    <property type="protein sequence ID" value="KAA8899335.1"/>
    <property type="molecule type" value="Genomic_DNA"/>
</dbReference>
<feature type="compositionally biased region" description="Basic residues" evidence="1">
    <location>
        <begin position="51"/>
        <end position="64"/>
    </location>
</feature>
<feature type="region of interest" description="Disordered" evidence="1">
    <location>
        <begin position="169"/>
        <end position="196"/>
    </location>
</feature>
<evidence type="ECO:0000256" key="1">
    <source>
        <dbReference type="SAM" id="MobiDB-lite"/>
    </source>
</evidence>
<evidence type="ECO:0000313" key="3">
    <source>
        <dbReference type="Proteomes" id="UP000449547"/>
    </source>
</evidence>
<gene>
    <name evidence="2" type="ORF">DIURU_004357</name>
</gene>
<name>A0A642UHV0_DIURU</name>
<dbReference type="GeneID" id="54783008"/>
<dbReference type="AlphaFoldDB" id="A0A642UHV0"/>
<feature type="compositionally biased region" description="Basic and acidic residues" evidence="1">
    <location>
        <begin position="7"/>
        <end position="18"/>
    </location>
</feature>
<accession>A0A642UHV0</accession>
<dbReference type="RefSeq" id="XP_034010849.1">
    <property type="nucleotide sequence ID" value="XM_034157221.1"/>
</dbReference>
<protein>
    <submittedName>
        <fullName evidence="2">Uncharacterized protein</fullName>
    </submittedName>
</protein>
<organism evidence="2 3">
    <name type="scientific">Diutina rugosa</name>
    <name type="common">Yeast</name>
    <name type="synonym">Candida rugosa</name>
    <dbReference type="NCBI Taxonomy" id="5481"/>
    <lineage>
        <taxon>Eukaryota</taxon>
        <taxon>Fungi</taxon>
        <taxon>Dikarya</taxon>
        <taxon>Ascomycota</taxon>
        <taxon>Saccharomycotina</taxon>
        <taxon>Pichiomycetes</taxon>
        <taxon>Debaryomycetaceae</taxon>
        <taxon>Diutina</taxon>
    </lineage>
</organism>